<protein>
    <recommendedName>
        <fullName evidence="3">Fibronectin type-III domain-containing protein</fullName>
    </recommendedName>
</protein>
<dbReference type="InterPro" id="IPR003961">
    <property type="entry name" value="FN3_dom"/>
</dbReference>
<evidence type="ECO:0000259" key="3">
    <source>
        <dbReference type="PROSITE" id="PS50853"/>
    </source>
</evidence>
<accession>A0ABV8GL94</accession>
<keyword evidence="2" id="KW-0624">Polysaccharide degradation</keyword>
<keyword evidence="1" id="KW-0378">Hydrolase</keyword>
<proteinExistence type="predicted"/>
<dbReference type="RefSeq" id="WP_379534538.1">
    <property type="nucleotide sequence ID" value="NZ_JBHSBI010000036.1"/>
</dbReference>
<feature type="domain" description="Fibronectin type-III" evidence="3">
    <location>
        <begin position="146"/>
        <end position="231"/>
    </location>
</feature>
<dbReference type="InterPro" id="IPR013783">
    <property type="entry name" value="Ig-like_fold"/>
</dbReference>
<dbReference type="InterPro" id="IPR036116">
    <property type="entry name" value="FN3_sf"/>
</dbReference>
<evidence type="ECO:0000313" key="4">
    <source>
        <dbReference type="EMBL" id="MFC4014703.1"/>
    </source>
</evidence>
<dbReference type="EMBL" id="JBHSBI010000036">
    <property type="protein sequence ID" value="MFC4014703.1"/>
    <property type="molecule type" value="Genomic_DNA"/>
</dbReference>
<evidence type="ECO:0000256" key="1">
    <source>
        <dbReference type="ARBA" id="ARBA00023295"/>
    </source>
</evidence>
<dbReference type="Gene3D" id="2.60.40.10">
    <property type="entry name" value="Immunoglobulins"/>
    <property type="match status" value="1"/>
</dbReference>
<keyword evidence="5" id="KW-1185">Reference proteome</keyword>
<keyword evidence="2" id="KW-0119">Carbohydrate metabolism</keyword>
<evidence type="ECO:0000313" key="5">
    <source>
        <dbReference type="Proteomes" id="UP001595851"/>
    </source>
</evidence>
<dbReference type="SMART" id="SM00060">
    <property type="entry name" value="FN3"/>
    <property type="match status" value="1"/>
</dbReference>
<sequence length="466" mass="47775">MAEISEDFEDEAYNLAITGTWTRSDTAAQAGSWSLRSPINTTNNTTYDANIAIPPGATSVTFYYRVSSEATYDVYNTLLDGVTVTALSQKSGEVPWTPSGALNVTGKTTLTFRYVKDVSDKAGADGAWVDNIVFTVPTADTTPPTVPANLRSTRASATRISFAWDASTDSMGVTGYNVYRDGVLIGYTPVTAYDDAGRTPATSYTYTVRARDGFGNLSAPSSPLTVVTAAPGSGPAEIRVDASSPPLVAANMSALTTAQFTPPPNALLVALSGFSGGQTTAITNTGPSLGWGKYESRSGDGTGAERGTSTVAVARVTSSAPMTVTATSGTSGDSGGLLVLVLTGVDPDGAVGAVGKVKVTGGTTFTADLHTSTADGSRAFVSFYNWNIDANGVDASAVGIPYSGNRGSGIAAYKVDATEAEDTPVQLTFTAAEVGLRGNIVAVEILPAASSGPATVIRGWGPLPIR</sequence>
<dbReference type="SUPFAM" id="SSF49265">
    <property type="entry name" value="Fibronectin type III"/>
    <property type="match status" value="1"/>
</dbReference>
<organism evidence="4 5">
    <name type="scientific">Nonomuraea purpurea</name>
    <dbReference type="NCBI Taxonomy" id="1849276"/>
    <lineage>
        <taxon>Bacteria</taxon>
        <taxon>Bacillati</taxon>
        <taxon>Actinomycetota</taxon>
        <taxon>Actinomycetes</taxon>
        <taxon>Streptosporangiales</taxon>
        <taxon>Streptosporangiaceae</taxon>
        <taxon>Nonomuraea</taxon>
    </lineage>
</organism>
<reference evidence="5" key="1">
    <citation type="journal article" date="2019" name="Int. J. Syst. Evol. Microbiol.">
        <title>The Global Catalogue of Microorganisms (GCM) 10K type strain sequencing project: providing services to taxonomists for standard genome sequencing and annotation.</title>
        <authorList>
            <consortium name="The Broad Institute Genomics Platform"/>
            <consortium name="The Broad Institute Genome Sequencing Center for Infectious Disease"/>
            <person name="Wu L."/>
            <person name="Ma J."/>
        </authorList>
    </citation>
    <scope>NUCLEOTIDE SEQUENCE [LARGE SCALE GENOMIC DNA]</scope>
    <source>
        <strain evidence="5">TBRC 1276</strain>
    </source>
</reference>
<name>A0ABV8GL94_9ACTN</name>
<dbReference type="CDD" id="cd00063">
    <property type="entry name" value="FN3"/>
    <property type="match status" value="1"/>
</dbReference>
<evidence type="ECO:0000256" key="2">
    <source>
        <dbReference type="ARBA" id="ARBA00023326"/>
    </source>
</evidence>
<gene>
    <name evidence="4" type="ORF">ACFOY2_46285</name>
</gene>
<keyword evidence="1" id="KW-0326">Glycosidase</keyword>
<dbReference type="Proteomes" id="UP001595851">
    <property type="component" value="Unassembled WGS sequence"/>
</dbReference>
<comment type="caution">
    <text evidence="4">The sequence shown here is derived from an EMBL/GenBank/DDBJ whole genome shotgun (WGS) entry which is preliminary data.</text>
</comment>
<dbReference type="PROSITE" id="PS50853">
    <property type="entry name" value="FN3"/>
    <property type="match status" value="1"/>
</dbReference>